<accession>A0ABT8KZW8</accession>
<gene>
    <name evidence="2" type="ORF">QQ020_03025</name>
</gene>
<dbReference type="RefSeq" id="WP_346756334.1">
    <property type="nucleotide sequence ID" value="NZ_JAUJEB010000001.1"/>
</dbReference>
<keyword evidence="1" id="KW-1133">Transmembrane helix</keyword>
<keyword evidence="1" id="KW-0812">Transmembrane</keyword>
<feature type="transmembrane region" description="Helical" evidence="1">
    <location>
        <begin position="134"/>
        <end position="151"/>
    </location>
</feature>
<name>A0ABT8KZW8_9BACT</name>
<proteinExistence type="predicted"/>
<feature type="transmembrane region" description="Helical" evidence="1">
    <location>
        <begin position="171"/>
        <end position="189"/>
    </location>
</feature>
<keyword evidence="3" id="KW-1185">Reference proteome</keyword>
<sequence length="202" mass="22248">MTNTRRSTLLGWLQKVFITLLKKHRPFAVRLFFVHDPFWISASGEKSKGTAGASSYLVLSDRVTGEYAVNNTMQTLNFSIFTVPLAIFVALINFVNLSVARSVGSVGVAGLAKVARAIEGGVIKQYFTKSLIKNLIDILLSVLLVISSMNFTNQLVGISVSSFDMWIGPKVWFTMLFILLIGSILTGTYPSNTIPDFKRSNC</sequence>
<dbReference type="EMBL" id="JAUJEB010000001">
    <property type="protein sequence ID" value="MDN5210998.1"/>
    <property type="molecule type" value="Genomic_DNA"/>
</dbReference>
<evidence type="ECO:0000313" key="2">
    <source>
        <dbReference type="EMBL" id="MDN5210998.1"/>
    </source>
</evidence>
<keyword evidence="1" id="KW-0472">Membrane</keyword>
<comment type="caution">
    <text evidence="2">The sequence shown here is derived from an EMBL/GenBank/DDBJ whole genome shotgun (WGS) entry which is preliminary data.</text>
</comment>
<evidence type="ECO:0000256" key="1">
    <source>
        <dbReference type="SAM" id="Phobius"/>
    </source>
</evidence>
<organism evidence="2 3">
    <name type="scientific">Agaribacillus aureus</name>
    <dbReference type="NCBI Taxonomy" id="3051825"/>
    <lineage>
        <taxon>Bacteria</taxon>
        <taxon>Pseudomonadati</taxon>
        <taxon>Bacteroidota</taxon>
        <taxon>Cytophagia</taxon>
        <taxon>Cytophagales</taxon>
        <taxon>Splendidivirgaceae</taxon>
        <taxon>Agaribacillus</taxon>
    </lineage>
</organism>
<feature type="transmembrane region" description="Helical" evidence="1">
    <location>
        <begin position="76"/>
        <end position="95"/>
    </location>
</feature>
<protein>
    <submittedName>
        <fullName evidence="2">Uncharacterized protein</fullName>
    </submittedName>
</protein>
<dbReference type="Proteomes" id="UP001172083">
    <property type="component" value="Unassembled WGS sequence"/>
</dbReference>
<evidence type="ECO:0000313" key="3">
    <source>
        <dbReference type="Proteomes" id="UP001172083"/>
    </source>
</evidence>
<reference evidence="2" key="1">
    <citation type="submission" date="2023-06" db="EMBL/GenBank/DDBJ databases">
        <title>Genomic of Agaribacillus aureum.</title>
        <authorList>
            <person name="Wang G."/>
        </authorList>
    </citation>
    <scope>NUCLEOTIDE SEQUENCE</scope>
    <source>
        <strain evidence="2">BMA12</strain>
    </source>
</reference>